<reference evidence="3" key="1">
    <citation type="submission" date="2025-08" db="UniProtKB">
        <authorList>
            <consortium name="RefSeq"/>
        </authorList>
    </citation>
    <scope>IDENTIFICATION</scope>
    <source>
        <tissue evidence="3">Sperm</tissue>
    </source>
</reference>
<dbReference type="Proteomes" id="UP001318040">
    <property type="component" value="Chromosome 26"/>
</dbReference>
<dbReference type="CTD" id="23558"/>
<keyword evidence="2" id="KW-1185">Reference proteome</keyword>
<dbReference type="KEGG" id="pmrn:116946154"/>
<dbReference type="InterPro" id="IPR004182">
    <property type="entry name" value="GRAM"/>
</dbReference>
<dbReference type="GO" id="GO:0031490">
    <property type="term" value="F:chromatin DNA binding"/>
    <property type="evidence" value="ECO:0007669"/>
    <property type="project" value="TreeGrafter"/>
</dbReference>
<dbReference type="InterPro" id="IPR044852">
    <property type="entry name" value="WBP2-like"/>
</dbReference>
<dbReference type="Pfam" id="PF02893">
    <property type="entry name" value="GRAM"/>
    <property type="match status" value="1"/>
</dbReference>
<dbReference type="GeneID" id="116946154"/>
<dbReference type="AlphaFoldDB" id="A0AAJ7TFF2"/>
<dbReference type="GO" id="GO:0005634">
    <property type="term" value="C:nucleus"/>
    <property type="evidence" value="ECO:0007669"/>
    <property type="project" value="TreeGrafter"/>
</dbReference>
<organism evidence="2 3">
    <name type="scientific">Petromyzon marinus</name>
    <name type="common">Sea lamprey</name>
    <dbReference type="NCBI Taxonomy" id="7757"/>
    <lineage>
        <taxon>Eukaryota</taxon>
        <taxon>Metazoa</taxon>
        <taxon>Chordata</taxon>
        <taxon>Craniata</taxon>
        <taxon>Vertebrata</taxon>
        <taxon>Cyclostomata</taxon>
        <taxon>Hyperoartia</taxon>
        <taxon>Petromyzontiformes</taxon>
        <taxon>Petromyzontidae</taxon>
        <taxon>Petromyzon</taxon>
    </lineage>
</organism>
<name>A0AAJ7TFF2_PETMA</name>
<dbReference type="PANTHER" id="PTHR31606:SF1">
    <property type="entry name" value="WW DOMAIN BINDING PROTEIN 2, ISOFORM E"/>
    <property type="match status" value="1"/>
</dbReference>
<evidence type="ECO:0000313" key="3">
    <source>
        <dbReference type="RefSeq" id="XP_032816956.1"/>
    </source>
</evidence>
<protein>
    <submittedName>
        <fullName evidence="3">WW domain-binding protein 2-like isoform X1</fullName>
    </submittedName>
</protein>
<evidence type="ECO:0000259" key="1">
    <source>
        <dbReference type="Pfam" id="PF02893"/>
    </source>
</evidence>
<dbReference type="PANTHER" id="PTHR31606">
    <property type="entry name" value="WW DOMAIN BINDING PROTEIN 2, ISOFORM E"/>
    <property type="match status" value="1"/>
</dbReference>
<dbReference type="RefSeq" id="XP_032816956.1">
    <property type="nucleotide sequence ID" value="XM_032961065.1"/>
</dbReference>
<sequence>MALNRNHSQNGGVVVTNSESVLVHYENVELSFSDFVVTPDVFKGSKKGIIYLTPFRVIFVTKGKDPMQSFMMPFYLMKNCDIKQPVFGANFIKGTINAEAGGGWEGSASFKLTFSSGGAIEFGQRMFQVAKQAVVTDDASSGAAAAQPAANGAYGYSYMGNGAFGFAADPNMAYAPQMPTGYPYAPAQPTGYPYPPPPQGVYYPPPPPYPGPMPIPPSAPHFSEDAASGKAAEAAYFDPANPHAVYMPMDQPPPYTPPEDKKKQ</sequence>
<dbReference type="SUPFAM" id="SSF50729">
    <property type="entry name" value="PH domain-like"/>
    <property type="match status" value="1"/>
</dbReference>
<gene>
    <name evidence="3" type="primary">LOC116946154</name>
</gene>
<feature type="domain" description="GRAM" evidence="1">
    <location>
        <begin position="38"/>
        <end position="131"/>
    </location>
</feature>
<accession>A0AAJ7TFF2</accession>
<proteinExistence type="predicted"/>
<dbReference type="GO" id="GO:0003713">
    <property type="term" value="F:transcription coactivator activity"/>
    <property type="evidence" value="ECO:0007669"/>
    <property type="project" value="InterPro"/>
</dbReference>
<evidence type="ECO:0000313" key="2">
    <source>
        <dbReference type="Proteomes" id="UP001318040"/>
    </source>
</evidence>
<dbReference type="CDD" id="cd13214">
    <property type="entry name" value="PH-GRAM_WBP2"/>
    <property type="match status" value="1"/>
</dbReference>